<comment type="caution">
    <text evidence="3">The sequence shown here is derived from an EMBL/GenBank/DDBJ whole genome shotgun (WGS) entry which is preliminary data.</text>
</comment>
<evidence type="ECO:0000256" key="2">
    <source>
        <dbReference type="SAM" id="Phobius"/>
    </source>
</evidence>
<dbReference type="RefSeq" id="WP_237239089.1">
    <property type="nucleotide sequence ID" value="NZ_JAKKDU010000005.1"/>
</dbReference>
<protein>
    <submittedName>
        <fullName evidence="3">Uncharacterized protein</fullName>
    </submittedName>
</protein>
<reference evidence="3" key="1">
    <citation type="submission" date="2022-01" db="EMBL/GenBank/DDBJ databases">
        <title>Draft genome sequence of Sabulilitoribacter arenilitoris KCTC 52401.</title>
        <authorList>
            <person name="Oh J.-S."/>
        </authorList>
    </citation>
    <scope>NUCLEOTIDE SEQUENCE</scope>
    <source>
        <strain evidence="3">HMF6543</strain>
    </source>
</reference>
<sequence>MFKQRKHRTFKYKPRFSEDEKGNPLKESENKPDFVFKWKDGISRKRKRGISMPVLIIILVLLLICMFWLESKIN</sequence>
<gene>
    <name evidence="3" type="ORF">L3X37_05085</name>
</gene>
<feature type="compositionally biased region" description="Basic residues" evidence="1">
    <location>
        <begin position="1"/>
        <end position="14"/>
    </location>
</feature>
<dbReference type="EMBL" id="JAKKDU010000005">
    <property type="protein sequence ID" value="MCF7567739.1"/>
    <property type="molecule type" value="Genomic_DNA"/>
</dbReference>
<evidence type="ECO:0000313" key="4">
    <source>
        <dbReference type="Proteomes" id="UP001199795"/>
    </source>
</evidence>
<proteinExistence type="predicted"/>
<dbReference type="AlphaFoldDB" id="A0AAE3EPA2"/>
<organism evidence="3 4">
    <name type="scientific">Wocania arenilitoris</name>
    <dbReference type="NCBI Taxonomy" id="2044858"/>
    <lineage>
        <taxon>Bacteria</taxon>
        <taxon>Pseudomonadati</taxon>
        <taxon>Bacteroidota</taxon>
        <taxon>Flavobacteriia</taxon>
        <taxon>Flavobacteriales</taxon>
        <taxon>Flavobacteriaceae</taxon>
        <taxon>Wocania</taxon>
    </lineage>
</organism>
<accession>A0AAE3EPA2</accession>
<feature type="transmembrane region" description="Helical" evidence="2">
    <location>
        <begin position="49"/>
        <end position="69"/>
    </location>
</feature>
<keyword evidence="2" id="KW-0812">Transmembrane</keyword>
<feature type="compositionally biased region" description="Basic and acidic residues" evidence="1">
    <location>
        <begin position="15"/>
        <end position="28"/>
    </location>
</feature>
<keyword evidence="2" id="KW-1133">Transmembrane helix</keyword>
<feature type="region of interest" description="Disordered" evidence="1">
    <location>
        <begin position="1"/>
        <end position="28"/>
    </location>
</feature>
<dbReference type="Proteomes" id="UP001199795">
    <property type="component" value="Unassembled WGS sequence"/>
</dbReference>
<evidence type="ECO:0000313" key="3">
    <source>
        <dbReference type="EMBL" id="MCF7567739.1"/>
    </source>
</evidence>
<evidence type="ECO:0000256" key="1">
    <source>
        <dbReference type="SAM" id="MobiDB-lite"/>
    </source>
</evidence>
<keyword evidence="2" id="KW-0472">Membrane</keyword>
<name>A0AAE3EPA2_9FLAO</name>
<keyword evidence="4" id="KW-1185">Reference proteome</keyword>